<dbReference type="InterPro" id="IPR005846">
    <property type="entry name" value="A-D-PHexomutase_a/b/a-III"/>
</dbReference>
<keyword evidence="2" id="KW-0460">Magnesium</keyword>
<dbReference type="Pfam" id="PF02880">
    <property type="entry name" value="PGM_PMM_III"/>
    <property type="match status" value="1"/>
</dbReference>
<dbReference type="Gene3D" id="3.40.120.10">
    <property type="entry name" value="Alpha-D-Glucose-1,6-Bisphosphate, subunit A, domain 3"/>
    <property type="match status" value="1"/>
</dbReference>
<evidence type="ECO:0000313" key="5">
    <source>
        <dbReference type="EMBL" id="EMM94707.1"/>
    </source>
</evidence>
<proteinExistence type="predicted"/>
<dbReference type="GO" id="GO:0008973">
    <property type="term" value="F:phosphopentomutase activity"/>
    <property type="evidence" value="ECO:0007669"/>
    <property type="project" value="TreeGrafter"/>
</dbReference>
<dbReference type="PANTHER" id="PTHR45745">
    <property type="entry name" value="PHOSPHOMANNOMUTASE 45A"/>
    <property type="match status" value="1"/>
</dbReference>
<evidence type="ECO:0000256" key="1">
    <source>
        <dbReference type="ARBA" id="ARBA00022723"/>
    </source>
</evidence>
<keyword evidence="1" id="KW-0479">Metal-binding</keyword>
<name>M6HH35_LEPIR</name>
<dbReference type="Proteomes" id="UP000012089">
    <property type="component" value="Unassembled WGS sequence"/>
</dbReference>
<dbReference type="GO" id="GO:0005975">
    <property type="term" value="P:carbohydrate metabolic process"/>
    <property type="evidence" value="ECO:0007669"/>
    <property type="project" value="InterPro"/>
</dbReference>
<gene>
    <name evidence="5" type="ORF">LEP1GSC158_1753</name>
</gene>
<evidence type="ECO:0000313" key="6">
    <source>
        <dbReference type="Proteomes" id="UP000012089"/>
    </source>
</evidence>
<sequence>MAKIDKSKTDFFLFGGEESFGYLPVSFVRDKDSLSSALLLLEILTEKKDLFNYMDEIYLKYGLFQENLKSLTLEGSAGKEKIRKSLESLRTLDLLGKKFIIEKLPEFSIIKLRSPKETLPNPRFLVVLHRT</sequence>
<organism evidence="5 6">
    <name type="scientific">Leptospira interrogans serovar Zanoni str. LT2156</name>
    <dbReference type="NCBI Taxonomy" id="1001601"/>
    <lineage>
        <taxon>Bacteria</taxon>
        <taxon>Pseudomonadati</taxon>
        <taxon>Spirochaetota</taxon>
        <taxon>Spirochaetia</taxon>
        <taxon>Leptospirales</taxon>
        <taxon>Leptospiraceae</taxon>
        <taxon>Leptospira</taxon>
    </lineage>
</organism>
<reference evidence="5 6" key="1">
    <citation type="submission" date="2013-01" db="EMBL/GenBank/DDBJ databases">
        <authorList>
            <person name="Harkins D.M."/>
            <person name="Durkin A.S."/>
            <person name="Brinkac L.M."/>
            <person name="Haft D.H."/>
            <person name="Selengut J.D."/>
            <person name="Sanka R."/>
            <person name="DePew J."/>
            <person name="Purushe J."/>
            <person name="Tulsiani S.M."/>
            <person name="Graham G.C."/>
            <person name="Burns M.-A."/>
            <person name="Dohnt M.F."/>
            <person name="Smythe L.D."/>
            <person name="McKay D.B."/>
            <person name="Craig S.B."/>
            <person name="Vinetz J.M."/>
            <person name="Sutton G.G."/>
            <person name="Nierman W.C."/>
            <person name="Fouts D.E."/>
        </authorList>
    </citation>
    <scope>NUCLEOTIDE SEQUENCE [LARGE SCALE GENOMIC DNA]</scope>
    <source>
        <strain evidence="5 6">LT2156</strain>
    </source>
</reference>
<evidence type="ECO:0000256" key="3">
    <source>
        <dbReference type="ARBA" id="ARBA00023235"/>
    </source>
</evidence>
<dbReference type="InterPro" id="IPR016055">
    <property type="entry name" value="A-D-PHexomutase_a/b/a-I/II/III"/>
</dbReference>
<dbReference type="AlphaFoldDB" id="M6HH35"/>
<accession>M6HH35</accession>
<dbReference type="EMBL" id="AFMF02000033">
    <property type="protein sequence ID" value="EMM94707.1"/>
    <property type="molecule type" value="Genomic_DNA"/>
</dbReference>
<dbReference type="GO" id="GO:0046872">
    <property type="term" value="F:metal ion binding"/>
    <property type="evidence" value="ECO:0007669"/>
    <property type="project" value="UniProtKB-KW"/>
</dbReference>
<comment type="caution">
    <text evidence="5">The sequence shown here is derived from an EMBL/GenBank/DDBJ whole genome shotgun (WGS) entry which is preliminary data.</text>
</comment>
<feature type="domain" description="Alpha-D-phosphohexomutase alpha/beta/alpha" evidence="4">
    <location>
        <begin position="6"/>
        <end position="60"/>
    </location>
</feature>
<dbReference type="PANTHER" id="PTHR45745:SF1">
    <property type="entry name" value="PHOSPHOGLUCOMUTASE 2B-RELATED"/>
    <property type="match status" value="1"/>
</dbReference>
<dbReference type="SUPFAM" id="SSF53738">
    <property type="entry name" value="Phosphoglucomutase, first 3 domains"/>
    <property type="match status" value="1"/>
</dbReference>
<evidence type="ECO:0000256" key="2">
    <source>
        <dbReference type="ARBA" id="ARBA00022842"/>
    </source>
</evidence>
<evidence type="ECO:0000259" key="4">
    <source>
        <dbReference type="Pfam" id="PF02880"/>
    </source>
</evidence>
<keyword evidence="3" id="KW-0413">Isomerase</keyword>
<protein>
    <submittedName>
        <fullName evidence="5">Phosphoglucomutase/phosphomannomutase, alpha/beta/alpha domain III protein</fullName>
    </submittedName>
</protein>
<dbReference type="GO" id="GO:0006166">
    <property type="term" value="P:purine ribonucleoside salvage"/>
    <property type="evidence" value="ECO:0007669"/>
    <property type="project" value="TreeGrafter"/>
</dbReference>